<proteinExistence type="predicted"/>
<keyword evidence="2" id="KW-0231">Viral genome packaging</keyword>
<name>A0A1Q6F3N7_9BACT</name>
<dbReference type="GeneID" id="73804295"/>
<gene>
    <name evidence="3" type="ORF">BHV66_09040</name>
</gene>
<evidence type="ECO:0000256" key="2">
    <source>
        <dbReference type="ARBA" id="ARBA00023219"/>
    </source>
</evidence>
<dbReference type="InterPro" id="IPR005335">
    <property type="entry name" value="Terminase_ssu"/>
</dbReference>
<keyword evidence="1" id="KW-1188">Viral release from host cell</keyword>
<dbReference type="PANTHER" id="PTHR41328">
    <property type="entry name" value="TERMINASE SMALL SUBUNIT-RELATED"/>
    <property type="match status" value="1"/>
</dbReference>
<dbReference type="STRING" id="28117.BHV66_09040"/>
<accession>A0A1Q6F3N7</accession>
<evidence type="ECO:0000313" key="3">
    <source>
        <dbReference type="EMBL" id="OKY93499.1"/>
    </source>
</evidence>
<evidence type="ECO:0000256" key="1">
    <source>
        <dbReference type="ARBA" id="ARBA00022612"/>
    </source>
</evidence>
<evidence type="ECO:0008006" key="5">
    <source>
        <dbReference type="Google" id="ProtNLM"/>
    </source>
</evidence>
<organism evidence="3 4">
    <name type="scientific">Alistipes putredinis</name>
    <dbReference type="NCBI Taxonomy" id="28117"/>
    <lineage>
        <taxon>Bacteria</taxon>
        <taxon>Pseudomonadati</taxon>
        <taxon>Bacteroidota</taxon>
        <taxon>Bacteroidia</taxon>
        <taxon>Bacteroidales</taxon>
        <taxon>Rikenellaceae</taxon>
        <taxon>Alistipes</taxon>
    </lineage>
</organism>
<dbReference type="AlphaFoldDB" id="A0A1Q6F3N7"/>
<dbReference type="Pfam" id="PF03592">
    <property type="entry name" value="Terminase_2"/>
    <property type="match status" value="1"/>
</dbReference>
<dbReference type="Gene3D" id="1.10.10.1400">
    <property type="entry name" value="Terminase, small subunit, N-terminal DNA-binding domain, HTH motif"/>
    <property type="match status" value="1"/>
</dbReference>
<protein>
    <recommendedName>
        <fullName evidence="5">Terminase small subunit</fullName>
    </recommendedName>
</protein>
<reference evidence="3 4" key="1">
    <citation type="journal article" date="2016" name="Nat. Biotechnol.">
        <title>Measurement of bacterial replication rates in microbial communities.</title>
        <authorList>
            <person name="Brown C.T."/>
            <person name="Olm M.R."/>
            <person name="Thomas B.C."/>
            <person name="Banfield J.F."/>
        </authorList>
    </citation>
    <scope>NUCLEOTIDE SEQUENCE [LARGE SCALE GENOMIC DNA]</scope>
    <source>
        <strain evidence="3">CAG:67_53_122</strain>
    </source>
</reference>
<comment type="caution">
    <text evidence="3">The sequence shown here is derived from an EMBL/GenBank/DDBJ whole genome shotgun (WGS) entry which is preliminary data.</text>
</comment>
<sequence length="208" mass="23366">MANAKKLTIKQEKFCNKYLEYGNASEAYRFAYDCSRMTDKSIWEKASSLLADVKVAARVKELQTQLSKKELITKEEIVRLNLSIINADILDFVNADMVEENTEFGIRQVSSITFQDLKSLPPEKRRLIQSIKIDRSGCPVVELMDKSKAIETINRMLGYNAPDKTEHTGKDGNSIEINTTMDYSGLSNADLLAAHALIHKATNGKSDK</sequence>
<dbReference type="InterPro" id="IPR038713">
    <property type="entry name" value="Terminase_Gp1_N_sf"/>
</dbReference>
<dbReference type="RefSeq" id="WP_004327699.1">
    <property type="nucleotide sequence ID" value="NZ_CABKND010000005.1"/>
</dbReference>
<dbReference type="Proteomes" id="UP000187417">
    <property type="component" value="Unassembled WGS sequence"/>
</dbReference>
<dbReference type="EMBL" id="MNQH01000035">
    <property type="protein sequence ID" value="OKY93499.1"/>
    <property type="molecule type" value="Genomic_DNA"/>
</dbReference>
<dbReference type="GO" id="GO:0051276">
    <property type="term" value="P:chromosome organization"/>
    <property type="evidence" value="ECO:0007669"/>
    <property type="project" value="InterPro"/>
</dbReference>
<evidence type="ECO:0000313" key="4">
    <source>
        <dbReference type="Proteomes" id="UP000187417"/>
    </source>
</evidence>
<dbReference type="PANTHER" id="PTHR41328:SF2">
    <property type="entry name" value="TERMINASE SMALL SUBUNIT"/>
    <property type="match status" value="1"/>
</dbReference>
<dbReference type="InterPro" id="IPR052404">
    <property type="entry name" value="SPP1-like_terminase"/>
</dbReference>